<name>A0A0G1JMH5_9BACT</name>
<proteinExistence type="predicted"/>
<dbReference type="InterPro" id="IPR017911">
    <property type="entry name" value="MacB-like_ATP-bd"/>
</dbReference>
<dbReference type="SUPFAM" id="SSF52540">
    <property type="entry name" value="P-loop containing nucleoside triphosphate hydrolases"/>
    <property type="match status" value="1"/>
</dbReference>
<sequence length="231" mass="25455">MKKTSSTISLNNVSKEYVLGDGSVFSALSGVSLNIHEGEYSAIVGPSGSGKSTLMHIIGLLDKPTSGKIIIGDRDTAKLSDDQTSKLRNRFVGFVFQQFNLLNKLTIKENVLLPVTYAREKIDFDPEERALFLLEKFGILSKKDSYPNKISGGQQQRVAIARALIMKPQLILADEPTGNLDTKTGNEILKLFEDLNGEGITVLLVTHEPEIAARTRRQIKVLDGKIVEDKK</sequence>
<dbReference type="PROSITE" id="PS00211">
    <property type="entry name" value="ABC_TRANSPORTER_1"/>
    <property type="match status" value="1"/>
</dbReference>
<evidence type="ECO:0000259" key="4">
    <source>
        <dbReference type="PROSITE" id="PS50893"/>
    </source>
</evidence>
<dbReference type="GO" id="GO:0005886">
    <property type="term" value="C:plasma membrane"/>
    <property type="evidence" value="ECO:0007669"/>
    <property type="project" value="TreeGrafter"/>
</dbReference>
<feature type="domain" description="ABC transporter" evidence="4">
    <location>
        <begin position="8"/>
        <end position="231"/>
    </location>
</feature>
<evidence type="ECO:0000256" key="3">
    <source>
        <dbReference type="ARBA" id="ARBA00022840"/>
    </source>
</evidence>
<dbReference type="Proteomes" id="UP000033861">
    <property type="component" value="Unassembled WGS sequence"/>
</dbReference>
<dbReference type="STRING" id="1618404.UW35_C0042G0003"/>
<dbReference type="GO" id="GO:0016887">
    <property type="term" value="F:ATP hydrolysis activity"/>
    <property type="evidence" value="ECO:0007669"/>
    <property type="project" value="InterPro"/>
</dbReference>
<dbReference type="InterPro" id="IPR017871">
    <property type="entry name" value="ABC_transporter-like_CS"/>
</dbReference>
<accession>A0A0G1JMH5</accession>
<dbReference type="CDD" id="cd03255">
    <property type="entry name" value="ABC_MJ0796_LolCDE_FtsE"/>
    <property type="match status" value="1"/>
</dbReference>
<dbReference type="FunFam" id="3.40.50.300:FF:000032">
    <property type="entry name" value="Export ABC transporter ATP-binding protein"/>
    <property type="match status" value="1"/>
</dbReference>
<dbReference type="Pfam" id="PF00005">
    <property type="entry name" value="ABC_tran"/>
    <property type="match status" value="1"/>
</dbReference>
<comment type="caution">
    <text evidence="5">The sequence shown here is derived from an EMBL/GenBank/DDBJ whole genome shotgun (WGS) entry which is preliminary data.</text>
</comment>
<keyword evidence="2" id="KW-0547">Nucleotide-binding</keyword>
<dbReference type="InterPro" id="IPR003593">
    <property type="entry name" value="AAA+_ATPase"/>
</dbReference>
<evidence type="ECO:0000313" key="5">
    <source>
        <dbReference type="EMBL" id="KKT45157.1"/>
    </source>
</evidence>
<dbReference type="InterPro" id="IPR003439">
    <property type="entry name" value="ABC_transporter-like_ATP-bd"/>
</dbReference>
<dbReference type="PANTHER" id="PTHR24220">
    <property type="entry name" value="IMPORT ATP-BINDING PROTEIN"/>
    <property type="match status" value="1"/>
</dbReference>
<evidence type="ECO:0000256" key="1">
    <source>
        <dbReference type="ARBA" id="ARBA00022448"/>
    </source>
</evidence>
<dbReference type="InterPro" id="IPR027417">
    <property type="entry name" value="P-loop_NTPase"/>
</dbReference>
<dbReference type="SMART" id="SM00382">
    <property type="entry name" value="AAA"/>
    <property type="match status" value="1"/>
</dbReference>
<dbReference type="EMBL" id="LCHZ01000042">
    <property type="protein sequence ID" value="KKT45157.1"/>
    <property type="molecule type" value="Genomic_DNA"/>
</dbReference>
<dbReference type="PATRIC" id="fig|1618404.3.peg.827"/>
<dbReference type="PANTHER" id="PTHR24220:SF86">
    <property type="entry name" value="ABC TRANSPORTER ABCH.1"/>
    <property type="match status" value="1"/>
</dbReference>
<protein>
    <submittedName>
        <fullName evidence="5">Macrolide export ATP-binding/permease protein MacB</fullName>
    </submittedName>
</protein>
<dbReference type="Gene3D" id="3.40.50.300">
    <property type="entry name" value="P-loop containing nucleotide triphosphate hydrolases"/>
    <property type="match status" value="1"/>
</dbReference>
<keyword evidence="1" id="KW-0813">Transport</keyword>
<evidence type="ECO:0000313" key="6">
    <source>
        <dbReference type="Proteomes" id="UP000033861"/>
    </source>
</evidence>
<dbReference type="GO" id="GO:0022857">
    <property type="term" value="F:transmembrane transporter activity"/>
    <property type="evidence" value="ECO:0007669"/>
    <property type="project" value="TreeGrafter"/>
</dbReference>
<evidence type="ECO:0000256" key="2">
    <source>
        <dbReference type="ARBA" id="ARBA00022741"/>
    </source>
</evidence>
<gene>
    <name evidence="5" type="ORF">UW35_C0042G0003</name>
</gene>
<dbReference type="GO" id="GO:0098796">
    <property type="term" value="C:membrane protein complex"/>
    <property type="evidence" value="ECO:0007669"/>
    <property type="project" value="UniProtKB-ARBA"/>
</dbReference>
<dbReference type="InterPro" id="IPR015854">
    <property type="entry name" value="ABC_transpr_LolD-like"/>
</dbReference>
<reference evidence="5 6" key="1">
    <citation type="journal article" date="2015" name="Nature">
        <title>rRNA introns, odd ribosomes, and small enigmatic genomes across a large radiation of phyla.</title>
        <authorList>
            <person name="Brown C.T."/>
            <person name="Hug L.A."/>
            <person name="Thomas B.C."/>
            <person name="Sharon I."/>
            <person name="Castelle C.J."/>
            <person name="Singh A."/>
            <person name="Wilkins M.J."/>
            <person name="Williams K.H."/>
            <person name="Banfield J.F."/>
        </authorList>
    </citation>
    <scope>NUCLEOTIDE SEQUENCE [LARGE SCALE GENOMIC DNA]</scope>
</reference>
<dbReference type="GO" id="GO:0005524">
    <property type="term" value="F:ATP binding"/>
    <property type="evidence" value="ECO:0007669"/>
    <property type="project" value="UniProtKB-KW"/>
</dbReference>
<keyword evidence="3 5" id="KW-0067">ATP-binding</keyword>
<dbReference type="AlphaFoldDB" id="A0A0G1JMH5"/>
<dbReference type="PROSITE" id="PS50893">
    <property type="entry name" value="ABC_TRANSPORTER_2"/>
    <property type="match status" value="1"/>
</dbReference>
<organism evidence="5 6">
    <name type="scientific">Candidatus Collierbacteria bacterium GW2011_GWF2_44_15</name>
    <dbReference type="NCBI Taxonomy" id="1618404"/>
    <lineage>
        <taxon>Bacteria</taxon>
        <taxon>Candidatus Collieribacteriota</taxon>
    </lineage>
</organism>